<dbReference type="EMBL" id="BLIV01000002">
    <property type="protein sequence ID" value="GFE49379.1"/>
    <property type="molecule type" value="Genomic_DNA"/>
</dbReference>
<dbReference type="InterPro" id="IPR003782">
    <property type="entry name" value="SCO1/SenC"/>
</dbReference>
<dbReference type="SUPFAM" id="SSF52833">
    <property type="entry name" value="Thioredoxin-like"/>
    <property type="match status" value="1"/>
</dbReference>
<feature type="binding site" evidence="3">
    <location>
        <position position="84"/>
    </location>
    <ligand>
        <name>Cu cation</name>
        <dbReference type="ChEBI" id="CHEBI:23378"/>
    </ligand>
</feature>
<gene>
    <name evidence="5" type="primary">prrC</name>
    <name evidence="5" type="ORF">So717_11320</name>
</gene>
<feature type="disulfide bond" description="Redox-active" evidence="4">
    <location>
        <begin position="80"/>
        <end position="84"/>
    </location>
</feature>
<keyword evidence="3" id="KW-0479">Metal-binding</keyword>
<evidence type="ECO:0000256" key="4">
    <source>
        <dbReference type="PIRSR" id="PIRSR603782-2"/>
    </source>
</evidence>
<evidence type="ECO:0000313" key="6">
    <source>
        <dbReference type="Proteomes" id="UP000436522"/>
    </source>
</evidence>
<dbReference type="Pfam" id="PF02630">
    <property type="entry name" value="SCO1-SenC"/>
    <property type="match status" value="1"/>
</dbReference>
<dbReference type="RefSeq" id="WP_159975252.1">
    <property type="nucleotide sequence ID" value="NZ_BLIV01000002.1"/>
</dbReference>
<comment type="similarity">
    <text evidence="1">Belongs to the SCO1/2 family.</text>
</comment>
<dbReference type="InterPro" id="IPR036249">
    <property type="entry name" value="Thioredoxin-like_sf"/>
</dbReference>
<keyword evidence="2 3" id="KW-0186">Copper</keyword>
<keyword evidence="4" id="KW-1015">Disulfide bond</keyword>
<sequence>MRYIATLAAIAIAGLLGGIWFATQPSGGEDAFAQCSASQVAGGTASIGGPFELVNAAGETVTDKDVITEPALIYFGYTFCPDVCPIDTARNAVAVDVLAERNISVTPMFISIDPKRDTPDVVGDFAANLHERMIGLTGSPEQVKAASEAYRTYYKAHDSGDDYYLVDHSTFSYLVLPEQGFVEFFRREATAEDIAEAVACFVENSPAS</sequence>
<dbReference type="Proteomes" id="UP000436522">
    <property type="component" value="Unassembled WGS sequence"/>
</dbReference>
<dbReference type="PANTHER" id="PTHR12151">
    <property type="entry name" value="ELECTRON TRANSPORT PROTIN SCO1/SENC FAMILY MEMBER"/>
    <property type="match status" value="1"/>
</dbReference>
<dbReference type="CDD" id="cd02968">
    <property type="entry name" value="SCO"/>
    <property type="match status" value="1"/>
</dbReference>
<protein>
    <submittedName>
        <fullName evidence="5">Protein senC</fullName>
    </submittedName>
</protein>
<dbReference type="PANTHER" id="PTHR12151:SF25">
    <property type="entry name" value="LINALOOL DEHYDRATASE_ISOMERASE DOMAIN-CONTAINING PROTEIN"/>
    <property type="match status" value="1"/>
</dbReference>
<comment type="caution">
    <text evidence="5">The sequence shown here is derived from an EMBL/GenBank/DDBJ whole genome shotgun (WGS) entry which is preliminary data.</text>
</comment>
<evidence type="ECO:0000256" key="2">
    <source>
        <dbReference type="ARBA" id="ARBA00023008"/>
    </source>
</evidence>
<dbReference type="OrthoDB" id="9790194at2"/>
<evidence type="ECO:0000313" key="5">
    <source>
        <dbReference type="EMBL" id="GFE49379.1"/>
    </source>
</evidence>
<dbReference type="Gene3D" id="3.40.30.10">
    <property type="entry name" value="Glutaredoxin"/>
    <property type="match status" value="1"/>
</dbReference>
<reference evidence="5 6" key="1">
    <citation type="submission" date="2019-12" db="EMBL/GenBank/DDBJ databases">
        <title>Roseobacter cerasinus sp. nov., isolated from seawater around aquaculture.</title>
        <authorList>
            <person name="Muramatsu S."/>
            <person name="Takabe Y."/>
            <person name="Mori K."/>
            <person name="Takaichi S."/>
            <person name="Hanada S."/>
        </authorList>
    </citation>
    <scope>NUCLEOTIDE SEQUENCE [LARGE SCALE GENOMIC DNA]</scope>
    <source>
        <strain evidence="5 6">AI77</strain>
    </source>
</reference>
<feature type="binding site" evidence="3">
    <location>
        <position position="80"/>
    </location>
    <ligand>
        <name>Cu cation</name>
        <dbReference type="ChEBI" id="CHEBI:23378"/>
    </ligand>
</feature>
<evidence type="ECO:0000256" key="3">
    <source>
        <dbReference type="PIRSR" id="PIRSR603782-1"/>
    </source>
</evidence>
<organism evidence="5 6">
    <name type="scientific">Roseobacter cerasinus</name>
    <dbReference type="NCBI Taxonomy" id="2602289"/>
    <lineage>
        <taxon>Bacteria</taxon>
        <taxon>Pseudomonadati</taxon>
        <taxon>Pseudomonadota</taxon>
        <taxon>Alphaproteobacteria</taxon>
        <taxon>Rhodobacterales</taxon>
        <taxon>Roseobacteraceae</taxon>
        <taxon>Roseobacter</taxon>
    </lineage>
</organism>
<evidence type="ECO:0000256" key="1">
    <source>
        <dbReference type="ARBA" id="ARBA00010996"/>
    </source>
</evidence>
<dbReference type="AlphaFoldDB" id="A0A640VMV8"/>
<name>A0A640VMV8_9RHOB</name>
<dbReference type="FunFam" id="3.40.30.10:FF:000013">
    <property type="entry name" value="Blast:Protein SCO1 homolog, mitochondrial"/>
    <property type="match status" value="1"/>
</dbReference>
<proteinExistence type="inferred from homology"/>
<keyword evidence="6" id="KW-1185">Reference proteome</keyword>
<accession>A0A640VMV8</accession>
<dbReference type="GO" id="GO:0046872">
    <property type="term" value="F:metal ion binding"/>
    <property type="evidence" value="ECO:0007669"/>
    <property type="project" value="UniProtKB-KW"/>
</dbReference>
<feature type="binding site" evidence="3">
    <location>
        <position position="168"/>
    </location>
    <ligand>
        <name>Cu cation</name>
        <dbReference type="ChEBI" id="CHEBI:23378"/>
    </ligand>
</feature>